<dbReference type="Gene3D" id="1.10.287.70">
    <property type="match status" value="1"/>
</dbReference>
<evidence type="ECO:0000313" key="5">
    <source>
        <dbReference type="Proteomes" id="UP000472262"/>
    </source>
</evidence>
<keyword evidence="1" id="KW-0630">Potassium</keyword>
<evidence type="ECO:0000256" key="1">
    <source>
        <dbReference type="RuleBase" id="RU003822"/>
    </source>
</evidence>
<keyword evidence="5" id="KW-1185">Reference proteome</keyword>
<accession>A0A672RD16</accession>
<dbReference type="Ensembl" id="ENSSGRT00000092609.1">
    <property type="protein sequence ID" value="ENSSGRP00000086996.1"/>
    <property type="gene ID" value="ENSSGRG00000043731.1"/>
</dbReference>
<reference evidence="4" key="1">
    <citation type="submission" date="2025-08" db="UniProtKB">
        <authorList>
            <consortium name="Ensembl"/>
        </authorList>
    </citation>
    <scope>IDENTIFICATION</scope>
</reference>
<keyword evidence="1" id="KW-0633">Potassium transport</keyword>
<keyword evidence="2" id="KW-1133">Transmembrane helix</keyword>
<comment type="subcellular location">
    <subcellularLocation>
        <location evidence="1">Membrane</location>
        <topology evidence="1">Multi-pass membrane protein</topology>
    </subcellularLocation>
</comment>
<keyword evidence="2" id="KW-0472">Membrane</keyword>
<dbReference type="InterPro" id="IPR016449">
    <property type="entry name" value="K_chnl_inward-rec_Kir"/>
</dbReference>
<dbReference type="AlphaFoldDB" id="A0A672RD16"/>
<dbReference type="GO" id="GO:0034765">
    <property type="term" value="P:regulation of monoatomic ion transmembrane transport"/>
    <property type="evidence" value="ECO:0007669"/>
    <property type="project" value="TreeGrafter"/>
</dbReference>
<dbReference type="GO" id="GO:0005886">
    <property type="term" value="C:plasma membrane"/>
    <property type="evidence" value="ECO:0007669"/>
    <property type="project" value="TreeGrafter"/>
</dbReference>
<dbReference type="PANTHER" id="PTHR11767:SF21">
    <property type="entry name" value="ATP-SENSITIVE INWARD RECTIFIER POTASSIUM CHANNEL 10"/>
    <property type="match status" value="1"/>
</dbReference>
<proteinExistence type="inferred from homology"/>
<evidence type="ECO:0000313" key="4">
    <source>
        <dbReference type="Ensembl" id="ENSSGRP00000086996.1"/>
    </source>
</evidence>
<dbReference type="InterPro" id="IPR040445">
    <property type="entry name" value="Kir_TM"/>
</dbReference>
<dbReference type="InParanoid" id="A0A672RD16"/>
<sequence>STSAKVCHSQTQTDVLKPLLGGVGHGSQMVHWRRVLSKDGWSNVRIEHVSGRDTLYLYKLVLFNLLGKKFDPPANHSVFVMQMQTLTAAFLFSLETQTTIGYGYCCITEECASAIVLLLITTAMEIFITGTFLAKVPCSHHHSRDYSQHVHHSRASTQDGRHG</sequence>
<dbReference type="GO" id="GO:0005242">
    <property type="term" value="F:inward rectifier potassium channel activity"/>
    <property type="evidence" value="ECO:0007669"/>
    <property type="project" value="InterPro"/>
</dbReference>
<keyword evidence="1 2" id="KW-0812">Transmembrane</keyword>
<comment type="similarity">
    <text evidence="1">Belongs to the inward rectifier-type potassium channel (TC 1.A.2.1) family.</text>
</comment>
<protein>
    <recommendedName>
        <fullName evidence="3">Potassium channel inwardly rectifying transmembrane domain-containing protein</fullName>
    </recommendedName>
</protein>
<feature type="domain" description="Potassium channel inwardly rectifying transmembrane" evidence="3">
    <location>
        <begin position="73"/>
        <end position="136"/>
    </location>
</feature>
<dbReference type="GO" id="GO:1990573">
    <property type="term" value="P:potassium ion import across plasma membrane"/>
    <property type="evidence" value="ECO:0007669"/>
    <property type="project" value="TreeGrafter"/>
</dbReference>
<evidence type="ECO:0000259" key="3">
    <source>
        <dbReference type="Pfam" id="PF01007"/>
    </source>
</evidence>
<dbReference type="GO" id="GO:0034702">
    <property type="term" value="C:monoatomic ion channel complex"/>
    <property type="evidence" value="ECO:0007669"/>
    <property type="project" value="UniProtKB-KW"/>
</dbReference>
<dbReference type="SUPFAM" id="SSF81324">
    <property type="entry name" value="Voltage-gated potassium channels"/>
    <property type="match status" value="1"/>
</dbReference>
<keyword evidence="1" id="KW-0407">Ion channel</keyword>
<dbReference type="PANTHER" id="PTHR11767">
    <property type="entry name" value="INWARD RECTIFIER POTASSIUM CHANNEL"/>
    <property type="match status" value="1"/>
</dbReference>
<keyword evidence="1" id="KW-0813">Transport</keyword>
<dbReference type="Proteomes" id="UP000472262">
    <property type="component" value="Unassembled WGS sequence"/>
</dbReference>
<dbReference type="Pfam" id="PF01007">
    <property type="entry name" value="IRK"/>
    <property type="match status" value="1"/>
</dbReference>
<organism evidence="4 5">
    <name type="scientific">Sinocyclocheilus grahami</name>
    <name type="common">Dianchi golden-line fish</name>
    <name type="synonym">Barbus grahami</name>
    <dbReference type="NCBI Taxonomy" id="75366"/>
    <lineage>
        <taxon>Eukaryota</taxon>
        <taxon>Metazoa</taxon>
        <taxon>Chordata</taxon>
        <taxon>Craniata</taxon>
        <taxon>Vertebrata</taxon>
        <taxon>Euteleostomi</taxon>
        <taxon>Actinopterygii</taxon>
        <taxon>Neopterygii</taxon>
        <taxon>Teleostei</taxon>
        <taxon>Ostariophysi</taxon>
        <taxon>Cypriniformes</taxon>
        <taxon>Cyprinidae</taxon>
        <taxon>Cyprininae</taxon>
        <taxon>Sinocyclocheilus</taxon>
    </lineage>
</organism>
<reference evidence="4" key="2">
    <citation type="submission" date="2025-09" db="UniProtKB">
        <authorList>
            <consortium name="Ensembl"/>
        </authorList>
    </citation>
    <scope>IDENTIFICATION</scope>
</reference>
<keyword evidence="1" id="KW-0851">Voltage-gated channel</keyword>
<name>A0A672RD16_SINGR</name>
<keyword evidence="1" id="KW-0406">Ion transport</keyword>
<feature type="transmembrane region" description="Helical" evidence="2">
    <location>
        <begin position="114"/>
        <end position="134"/>
    </location>
</feature>
<evidence type="ECO:0000256" key="2">
    <source>
        <dbReference type="SAM" id="Phobius"/>
    </source>
</evidence>